<feature type="domain" description="Methyltransferase type 11" evidence="1">
    <location>
        <begin position="37"/>
        <end position="131"/>
    </location>
</feature>
<dbReference type="EMBL" id="JACHHE010000001">
    <property type="protein sequence ID" value="MBB5178816.1"/>
    <property type="molecule type" value="Genomic_DNA"/>
</dbReference>
<dbReference type="SUPFAM" id="SSF53335">
    <property type="entry name" value="S-adenosyl-L-methionine-dependent methyltransferases"/>
    <property type="match status" value="1"/>
</dbReference>
<protein>
    <submittedName>
        <fullName evidence="2">Ubiquinone/menaquinone biosynthesis C-methylase UbiE</fullName>
    </submittedName>
</protein>
<proteinExistence type="predicted"/>
<keyword evidence="2" id="KW-0808">Transferase</keyword>
<comment type="caution">
    <text evidence="2">The sequence shown here is derived from an EMBL/GenBank/DDBJ whole genome shotgun (WGS) entry which is preliminary data.</text>
</comment>
<keyword evidence="3" id="KW-1185">Reference proteome</keyword>
<evidence type="ECO:0000313" key="3">
    <source>
        <dbReference type="Proteomes" id="UP000525923"/>
    </source>
</evidence>
<dbReference type="OrthoDB" id="9772751at2"/>
<dbReference type="GO" id="GO:0032259">
    <property type="term" value="P:methylation"/>
    <property type="evidence" value="ECO:0007669"/>
    <property type="project" value="UniProtKB-KW"/>
</dbReference>
<dbReference type="RefSeq" id="WP_135503681.1">
    <property type="nucleotide sequence ID" value="NZ_JACHHE010000001.1"/>
</dbReference>
<organism evidence="2 3">
    <name type="scientific">Planococcus koreensis</name>
    <dbReference type="NCBI Taxonomy" id="112331"/>
    <lineage>
        <taxon>Bacteria</taxon>
        <taxon>Bacillati</taxon>
        <taxon>Bacillota</taxon>
        <taxon>Bacilli</taxon>
        <taxon>Bacillales</taxon>
        <taxon>Caryophanaceae</taxon>
        <taxon>Planococcus</taxon>
    </lineage>
</organism>
<evidence type="ECO:0000313" key="2">
    <source>
        <dbReference type="EMBL" id="MBB5178816.1"/>
    </source>
</evidence>
<accession>A0A7W8CNZ8</accession>
<dbReference type="Pfam" id="PF08241">
    <property type="entry name" value="Methyltransf_11"/>
    <property type="match status" value="1"/>
</dbReference>
<dbReference type="InterPro" id="IPR013216">
    <property type="entry name" value="Methyltransf_11"/>
</dbReference>
<sequence length="197" mass="22045">MGNLSPKLYDIAMKPFERSRFYQIRKSIAGNARGTVLEIGSGTGINFPFYRQADSVAAIEPDEAMRKRSLQRAAEAKVPIRTYAAKAEALPFGDDVFDSVVATLVFCTIPEPEKALREIRRCAKNGAKLYFFEHVRMNQKPIGFLQDAMTPLWQKVAGGCHLNRDTLALIRKSGLNVLEVKPMYDGLFLAITCINEK</sequence>
<gene>
    <name evidence="2" type="ORF">HNQ44_000238</name>
</gene>
<dbReference type="PANTHER" id="PTHR45036:SF1">
    <property type="entry name" value="METHYLTRANSFERASE LIKE 7A"/>
    <property type="match status" value="1"/>
</dbReference>
<dbReference type="GO" id="GO:0008757">
    <property type="term" value="F:S-adenosylmethionine-dependent methyltransferase activity"/>
    <property type="evidence" value="ECO:0007669"/>
    <property type="project" value="InterPro"/>
</dbReference>
<dbReference type="Gene3D" id="3.40.50.150">
    <property type="entry name" value="Vaccinia Virus protein VP39"/>
    <property type="match status" value="1"/>
</dbReference>
<dbReference type="InterPro" id="IPR052356">
    <property type="entry name" value="Thiol_S-MT"/>
</dbReference>
<dbReference type="PANTHER" id="PTHR45036">
    <property type="entry name" value="METHYLTRANSFERASE LIKE 7B"/>
    <property type="match status" value="1"/>
</dbReference>
<reference evidence="2 3" key="1">
    <citation type="submission" date="2020-08" db="EMBL/GenBank/DDBJ databases">
        <title>Genomic Encyclopedia of Type Strains, Phase IV (KMG-IV): sequencing the most valuable type-strain genomes for metagenomic binning, comparative biology and taxonomic classification.</title>
        <authorList>
            <person name="Goeker M."/>
        </authorList>
    </citation>
    <scope>NUCLEOTIDE SEQUENCE [LARGE SCALE GENOMIC DNA]</scope>
    <source>
        <strain evidence="2 3">DSM 15895</strain>
    </source>
</reference>
<keyword evidence="2" id="KW-0830">Ubiquinone</keyword>
<dbReference type="InterPro" id="IPR029063">
    <property type="entry name" value="SAM-dependent_MTases_sf"/>
</dbReference>
<dbReference type="Proteomes" id="UP000525923">
    <property type="component" value="Unassembled WGS sequence"/>
</dbReference>
<dbReference type="AlphaFoldDB" id="A0A7W8CNZ8"/>
<name>A0A7W8CNZ8_9BACL</name>
<evidence type="ECO:0000259" key="1">
    <source>
        <dbReference type="Pfam" id="PF08241"/>
    </source>
</evidence>
<keyword evidence="2" id="KW-0489">Methyltransferase</keyword>
<dbReference type="CDD" id="cd02440">
    <property type="entry name" value="AdoMet_MTases"/>
    <property type="match status" value="1"/>
</dbReference>